<organism evidence="1 2">
    <name type="scientific">Polycladomyces abyssicola</name>
    <dbReference type="NCBI Taxonomy" id="1125966"/>
    <lineage>
        <taxon>Bacteria</taxon>
        <taxon>Bacillati</taxon>
        <taxon>Bacillota</taxon>
        <taxon>Bacilli</taxon>
        <taxon>Bacillales</taxon>
        <taxon>Thermoactinomycetaceae</taxon>
        <taxon>Polycladomyces</taxon>
    </lineage>
</organism>
<gene>
    <name evidence="1" type="ORF">JIR001_15060</name>
</gene>
<dbReference type="AlphaFoldDB" id="A0A8D5ZNV5"/>
<evidence type="ECO:0000313" key="2">
    <source>
        <dbReference type="Proteomes" id="UP000677436"/>
    </source>
</evidence>
<reference evidence="1" key="2">
    <citation type="journal article" date="2021" name="Microbiol. Resour. Announc.">
        <title>Complete Genome Sequence of Polycladomyces abyssicola JIR-001T, Isolated from Hemipelagic Sediment in Deep Seawater.</title>
        <authorList>
            <person name="Tsubouchi T."/>
            <person name="Kaneko Y."/>
        </authorList>
    </citation>
    <scope>NUCLEOTIDE SEQUENCE</scope>
    <source>
        <strain evidence="1">JIR-001</strain>
    </source>
</reference>
<dbReference type="Proteomes" id="UP000677436">
    <property type="component" value="Chromosome"/>
</dbReference>
<proteinExistence type="predicted"/>
<dbReference type="KEGG" id="pabs:JIR001_15060"/>
<reference evidence="1" key="1">
    <citation type="journal article" date="2013" name="Int. J. Syst. Evol. Microbiol.">
        <title>Polycladomyces abyssicola gen. nov., sp. nov., a thermophilic filamentous bacterium isolated from hemipelagic sediment.</title>
        <authorList>
            <person name="Tsubouchi T."/>
            <person name="Shimane Y."/>
            <person name="Mori K."/>
            <person name="Usui K."/>
            <person name="Hiraki T."/>
            <person name="Tame A."/>
            <person name="Uematsu K."/>
            <person name="Maruyama T."/>
            <person name="Hatada Y."/>
        </authorList>
    </citation>
    <scope>NUCLEOTIDE SEQUENCE</scope>
    <source>
        <strain evidence="1">JIR-001</strain>
    </source>
</reference>
<accession>A0A8D5ZNV5</accession>
<protein>
    <submittedName>
        <fullName evidence="1">Uncharacterized protein</fullName>
    </submittedName>
</protein>
<dbReference type="EMBL" id="AP024601">
    <property type="protein sequence ID" value="BCU81723.1"/>
    <property type="molecule type" value="Genomic_DNA"/>
</dbReference>
<evidence type="ECO:0000313" key="1">
    <source>
        <dbReference type="EMBL" id="BCU81723.1"/>
    </source>
</evidence>
<sequence>MCHQKDQKKTPLRLDQTDPIETAETVHVQFFPAEKDSFVSEYCLLLFLLILRDLIVYDVHPGPRFPQSEIHKFPLI</sequence>
<keyword evidence="2" id="KW-1185">Reference proteome</keyword>
<name>A0A8D5ZNV5_9BACL</name>